<dbReference type="PANTHER" id="PTHR27006:SF606">
    <property type="entry name" value="INTERLEUKIN-1 RECEPTOR-ASSOCIATED KINASE 4"/>
    <property type="match status" value="1"/>
</dbReference>
<name>A0AAD4NZS2_PERFH</name>
<dbReference type="AlphaFoldDB" id="A0AAD4NZS2"/>
<dbReference type="SUPFAM" id="SSF56112">
    <property type="entry name" value="Protein kinase-like (PK-like)"/>
    <property type="match status" value="1"/>
</dbReference>
<proteinExistence type="predicted"/>
<dbReference type="EMBL" id="SDAM02002884">
    <property type="protein sequence ID" value="KAH6820976.1"/>
    <property type="molecule type" value="Genomic_DNA"/>
</dbReference>
<evidence type="ECO:0000313" key="1">
    <source>
        <dbReference type="EMBL" id="KAH6820976.1"/>
    </source>
</evidence>
<accession>A0AAD4NZS2</accession>
<keyword evidence="2" id="KW-1185">Reference proteome</keyword>
<dbReference type="Gene3D" id="1.10.510.10">
    <property type="entry name" value="Transferase(Phosphotransferase) domain 1"/>
    <property type="match status" value="1"/>
</dbReference>
<dbReference type="PANTHER" id="PTHR27006">
    <property type="entry name" value="PROMASTIGOTE SURFACE ANTIGEN PROTEIN PSA"/>
    <property type="match status" value="1"/>
</dbReference>
<dbReference type="Proteomes" id="UP001190926">
    <property type="component" value="Unassembled WGS sequence"/>
</dbReference>
<evidence type="ECO:0000313" key="2">
    <source>
        <dbReference type="Proteomes" id="UP001190926"/>
    </source>
</evidence>
<comment type="caution">
    <text evidence="1">The sequence shown here is derived from an EMBL/GenBank/DDBJ whole genome shotgun (WGS) entry which is preliminary data.</text>
</comment>
<protein>
    <submittedName>
        <fullName evidence="1">Uncharacterized protein</fullName>
    </submittedName>
</protein>
<reference evidence="1 2" key="1">
    <citation type="journal article" date="2021" name="Nat. Commun.">
        <title>Incipient diploidization of the medicinal plant Perilla within 10,000 years.</title>
        <authorList>
            <person name="Zhang Y."/>
            <person name="Shen Q."/>
            <person name="Leng L."/>
            <person name="Zhang D."/>
            <person name="Chen S."/>
            <person name="Shi Y."/>
            <person name="Ning Z."/>
            <person name="Chen S."/>
        </authorList>
    </citation>
    <scope>NUCLEOTIDE SEQUENCE [LARGE SCALE GENOMIC DNA]</scope>
    <source>
        <strain evidence="2">cv. PC099</strain>
    </source>
</reference>
<gene>
    <name evidence="1" type="ORF">C2S53_018709</name>
</gene>
<organism evidence="1 2">
    <name type="scientific">Perilla frutescens var. hirtella</name>
    <name type="common">Perilla citriodora</name>
    <name type="synonym">Perilla setoyensis</name>
    <dbReference type="NCBI Taxonomy" id="608512"/>
    <lineage>
        <taxon>Eukaryota</taxon>
        <taxon>Viridiplantae</taxon>
        <taxon>Streptophyta</taxon>
        <taxon>Embryophyta</taxon>
        <taxon>Tracheophyta</taxon>
        <taxon>Spermatophyta</taxon>
        <taxon>Magnoliopsida</taxon>
        <taxon>eudicotyledons</taxon>
        <taxon>Gunneridae</taxon>
        <taxon>Pentapetalae</taxon>
        <taxon>asterids</taxon>
        <taxon>lamiids</taxon>
        <taxon>Lamiales</taxon>
        <taxon>Lamiaceae</taxon>
        <taxon>Nepetoideae</taxon>
        <taxon>Elsholtzieae</taxon>
        <taxon>Perilla</taxon>
    </lineage>
</organism>
<sequence>MSPNKKNRWYILDAFSYGVLLLKKNHGSYCSERPLNLIGLAWELWVERRAIEFMDPILDESCSHKSIVERCINISLLCVQDEATDRPSKRDVITMLTNECLQLLEPKQPTFFVEKRRIEDEIEVDVVRKLEK</sequence>
<dbReference type="InterPro" id="IPR011009">
    <property type="entry name" value="Kinase-like_dom_sf"/>
</dbReference>